<feature type="transmembrane region" description="Helical" evidence="11">
    <location>
        <begin position="232"/>
        <end position="250"/>
    </location>
</feature>
<organism evidence="13 14">
    <name type="scientific">Dictyobacter aurantiacus</name>
    <dbReference type="NCBI Taxonomy" id="1936993"/>
    <lineage>
        <taxon>Bacteria</taxon>
        <taxon>Bacillati</taxon>
        <taxon>Chloroflexota</taxon>
        <taxon>Ktedonobacteria</taxon>
        <taxon>Ktedonobacterales</taxon>
        <taxon>Dictyobacteraceae</taxon>
        <taxon>Dictyobacter</taxon>
    </lineage>
</organism>
<keyword evidence="11" id="KW-1133">Transmembrane helix</keyword>
<evidence type="ECO:0000256" key="11">
    <source>
        <dbReference type="SAM" id="Phobius"/>
    </source>
</evidence>
<evidence type="ECO:0000313" key="13">
    <source>
        <dbReference type="EMBL" id="GCE05829.1"/>
    </source>
</evidence>
<dbReference type="GO" id="GO:0009002">
    <property type="term" value="F:serine-type D-Ala-D-Ala carboxypeptidase activity"/>
    <property type="evidence" value="ECO:0007669"/>
    <property type="project" value="InterPro"/>
</dbReference>
<evidence type="ECO:0000256" key="5">
    <source>
        <dbReference type="ARBA" id="ARBA00022984"/>
    </source>
</evidence>
<feature type="compositionally biased region" description="Polar residues" evidence="10">
    <location>
        <begin position="255"/>
        <end position="275"/>
    </location>
</feature>
<reference evidence="14" key="1">
    <citation type="submission" date="2018-12" db="EMBL/GenBank/DDBJ databases">
        <title>Tengunoibacter tsumagoiensis gen. nov., sp. nov., Dictyobacter kobayashii sp. nov., D. alpinus sp. nov., and D. joshuensis sp. nov. and description of Dictyobacteraceae fam. nov. within the order Ktedonobacterales isolated from Tengu-no-mugimeshi.</title>
        <authorList>
            <person name="Wang C.M."/>
            <person name="Zheng Y."/>
            <person name="Sakai Y."/>
            <person name="Toyoda A."/>
            <person name="Minakuchi Y."/>
            <person name="Abe K."/>
            <person name="Yokota A."/>
            <person name="Yabe S."/>
        </authorList>
    </citation>
    <scope>NUCLEOTIDE SEQUENCE [LARGE SCALE GENOMIC DNA]</scope>
    <source>
        <strain evidence="14">S-27</strain>
    </source>
</reference>
<proteinExistence type="inferred from homology"/>
<feature type="active site" evidence="7">
    <location>
        <position position="394"/>
    </location>
</feature>
<keyword evidence="11" id="KW-0472">Membrane</keyword>
<comment type="similarity">
    <text evidence="1 9">Belongs to the peptidase S11 family.</text>
</comment>
<keyword evidence="11" id="KW-0812">Transmembrane</keyword>
<dbReference type="PANTHER" id="PTHR21581:SF6">
    <property type="entry name" value="TRAFFICKING PROTEIN PARTICLE COMPLEX SUBUNIT 12"/>
    <property type="match status" value="1"/>
</dbReference>
<name>A0A401ZG57_9CHLR</name>
<evidence type="ECO:0000256" key="1">
    <source>
        <dbReference type="ARBA" id="ARBA00007164"/>
    </source>
</evidence>
<keyword evidence="3" id="KW-0378">Hydrolase</keyword>
<dbReference type="GO" id="GO:0071555">
    <property type="term" value="P:cell wall organization"/>
    <property type="evidence" value="ECO:0007669"/>
    <property type="project" value="UniProtKB-KW"/>
</dbReference>
<dbReference type="Pfam" id="PF00768">
    <property type="entry name" value="Peptidase_S11"/>
    <property type="match status" value="1"/>
</dbReference>
<feature type="region of interest" description="Disordered" evidence="10">
    <location>
        <begin position="255"/>
        <end position="287"/>
    </location>
</feature>
<evidence type="ECO:0000256" key="8">
    <source>
        <dbReference type="PIRSR" id="PIRSR618044-2"/>
    </source>
</evidence>
<dbReference type="PRINTS" id="PR00725">
    <property type="entry name" value="DADACBPTASE1"/>
</dbReference>
<keyword evidence="5" id="KW-0573">Peptidoglycan synthesis</keyword>
<keyword evidence="6" id="KW-0961">Cell wall biogenesis/degradation</keyword>
<feature type="domain" description="Peptidase S11 D-alanyl-D-alanine carboxypeptidase A N-terminal" evidence="12">
    <location>
        <begin position="303"/>
        <end position="530"/>
    </location>
</feature>
<dbReference type="GO" id="GO:0006508">
    <property type="term" value="P:proteolysis"/>
    <property type="evidence" value="ECO:0007669"/>
    <property type="project" value="InterPro"/>
</dbReference>
<evidence type="ECO:0000256" key="10">
    <source>
        <dbReference type="SAM" id="MobiDB-lite"/>
    </source>
</evidence>
<comment type="caution">
    <text evidence="13">The sequence shown here is derived from an EMBL/GenBank/DDBJ whole genome shotgun (WGS) entry which is preliminary data.</text>
</comment>
<dbReference type="SUPFAM" id="SSF56601">
    <property type="entry name" value="beta-lactamase/transpeptidase-like"/>
    <property type="match status" value="1"/>
</dbReference>
<gene>
    <name evidence="13" type="ORF">KDAU_31580</name>
</gene>
<dbReference type="AlphaFoldDB" id="A0A401ZG57"/>
<evidence type="ECO:0000256" key="9">
    <source>
        <dbReference type="RuleBase" id="RU004016"/>
    </source>
</evidence>
<feature type="compositionally biased region" description="Basic and acidic residues" evidence="10">
    <location>
        <begin position="122"/>
        <end position="133"/>
    </location>
</feature>
<dbReference type="InterPro" id="IPR018044">
    <property type="entry name" value="Peptidase_S11"/>
</dbReference>
<evidence type="ECO:0000256" key="6">
    <source>
        <dbReference type="ARBA" id="ARBA00023316"/>
    </source>
</evidence>
<evidence type="ECO:0000313" key="14">
    <source>
        <dbReference type="Proteomes" id="UP000287224"/>
    </source>
</evidence>
<evidence type="ECO:0000256" key="4">
    <source>
        <dbReference type="ARBA" id="ARBA00022960"/>
    </source>
</evidence>
<keyword evidence="2" id="KW-0732">Signal</keyword>
<keyword evidence="14" id="KW-1185">Reference proteome</keyword>
<evidence type="ECO:0000256" key="2">
    <source>
        <dbReference type="ARBA" id="ARBA00022729"/>
    </source>
</evidence>
<dbReference type="Gene3D" id="3.40.710.10">
    <property type="entry name" value="DD-peptidase/beta-lactamase superfamily"/>
    <property type="match status" value="1"/>
</dbReference>
<evidence type="ECO:0000256" key="7">
    <source>
        <dbReference type="PIRSR" id="PIRSR618044-1"/>
    </source>
</evidence>
<dbReference type="PANTHER" id="PTHR21581">
    <property type="entry name" value="D-ALANYL-D-ALANINE CARBOXYPEPTIDASE"/>
    <property type="match status" value="1"/>
</dbReference>
<dbReference type="Proteomes" id="UP000287224">
    <property type="component" value="Unassembled WGS sequence"/>
</dbReference>
<dbReference type="InterPro" id="IPR012338">
    <property type="entry name" value="Beta-lactam/transpept-like"/>
</dbReference>
<feature type="compositionally biased region" description="Basic and acidic residues" evidence="10">
    <location>
        <begin position="103"/>
        <end position="115"/>
    </location>
</feature>
<feature type="active site" description="Proton acceptor" evidence="7">
    <location>
        <position position="336"/>
    </location>
</feature>
<feature type="compositionally biased region" description="Acidic residues" evidence="10">
    <location>
        <begin position="37"/>
        <end position="46"/>
    </location>
</feature>
<evidence type="ECO:0000256" key="3">
    <source>
        <dbReference type="ARBA" id="ARBA00022801"/>
    </source>
</evidence>
<keyword evidence="4" id="KW-0133">Cell shape</keyword>
<dbReference type="GO" id="GO:0009252">
    <property type="term" value="P:peptidoglycan biosynthetic process"/>
    <property type="evidence" value="ECO:0007669"/>
    <property type="project" value="UniProtKB-KW"/>
</dbReference>
<dbReference type="InterPro" id="IPR001967">
    <property type="entry name" value="Peptidase_S11_N"/>
</dbReference>
<feature type="region of interest" description="Disordered" evidence="10">
    <location>
        <begin position="1"/>
        <end position="194"/>
    </location>
</feature>
<protein>
    <recommendedName>
        <fullName evidence="12">Peptidase S11 D-alanyl-D-alanine carboxypeptidase A N-terminal domain-containing protein</fullName>
    </recommendedName>
</protein>
<dbReference type="RefSeq" id="WP_126596842.1">
    <property type="nucleotide sequence ID" value="NZ_BIFQ01000001.1"/>
</dbReference>
<dbReference type="GO" id="GO:0008360">
    <property type="term" value="P:regulation of cell shape"/>
    <property type="evidence" value="ECO:0007669"/>
    <property type="project" value="UniProtKB-KW"/>
</dbReference>
<accession>A0A401ZG57</accession>
<dbReference type="EMBL" id="BIFQ01000001">
    <property type="protein sequence ID" value="GCE05829.1"/>
    <property type="molecule type" value="Genomic_DNA"/>
</dbReference>
<feature type="active site" description="Acyl-ester intermediate" evidence="7">
    <location>
        <position position="333"/>
    </location>
</feature>
<feature type="compositionally biased region" description="Basic and acidic residues" evidence="10">
    <location>
        <begin position="10"/>
        <end position="23"/>
    </location>
</feature>
<dbReference type="OrthoDB" id="7252792at2"/>
<feature type="binding site" evidence="8">
    <location>
        <position position="501"/>
    </location>
    <ligand>
        <name>substrate</name>
    </ligand>
</feature>
<evidence type="ECO:0000259" key="12">
    <source>
        <dbReference type="Pfam" id="PF00768"/>
    </source>
</evidence>
<sequence length="650" mass="73353">MGRTPSQNNDHLDEEATVRDVQRSSRGRRQPILDAGYEAENEEYEPDEHPEIPRIRRASRMLDLESDLEPTRSPSRSAQRARLAKPQPGGRVNTEQFQRRRMNLREEQARKDQTRVRRPRTYVHDTPEGRRGAPPEATQTRRPRTYGDEPPTELTRTRRPKPRVYIEEPPDAPDPTTTKSRLAKAPTRSKQPPVAYNIPTVKQSYTRIERRERRAQRLIFDMFHTIRHNRPLVMILSGTLILLVVISLLTNTLQQSSGSTTARYPGSTGNPSPTGTAVIKPANPANPHELVIVPPNNNHPAPPTLATSAYLLDADTGVTLYAHNPFMHIPMMSTTKLMTAQLAIEHGNLDQQVTITPTINRDLQTLSADSSLMGIKPGETYSIRELLYGLLLVSGNDAALVIADADAGSVPKFVDEMNQRAQQFGLHDTHYRNPHGLQEDNHYSSAHDLAVLGQHVFSNALIRQISSTKEYHIVGNKQHAEHFLENGDQFLYWYPGVDGGKTGWDAGANFLQVISCTRNNHHLIGVVMHTADWWTDMRDLMNYGFSTFTWLSPREINASVHPIPFAAEWTYFHSDTRQRTIPMGNDGRFYVFTEYAISGPIMHYFDKNKGLGKFGYPTGPVNTAAKTVVSQRFEHGTIQCDLQSNQCKTV</sequence>